<keyword evidence="6 13" id="KW-0812">Transmembrane</keyword>
<dbReference type="EMBL" id="CP021425">
    <property type="protein sequence ID" value="ARU57567.1"/>
    <property type="molecule type" value="Genomic_DNA"/>
</dbReference>
<evidence type="ECO:0000256" key="10">
    <source>
        <dbReference type="ARBA" id="ARBA00023136"/>
    </source>
</evidence>
<organism evidence="15 16">
    <name type="scientific">Oleiphilus messinensis</name>
    <dbReference type="NCBI Taxonomy" id="141451"/>
    <lineage>
        <taxon>Bacteria</taxon>
        <taxon>Pseudomonadati</taxon>
        <taxon>Pseudomonadota</taxon>
        <taxon>Gammaproteobacteria</taxon>
        <taxon>Oceanospirillales</taxon>
        <taxon>Oleiphilaceae</taxon>
        <taxon>Oleiphilus</taxon>
    </lineage>
</organism>
<dbReference type="PANTHER" id="PTHR30531:SF12">
    <property type="entry name" value="FLAGELLAR BIOSYNTHETIC PROTEIN FLHB"/>
    <property type="match status" value="1"/>
</dbReference>
<protein>
    <recommendedName>
        <fullName evidence="3 13">Flagellar biosynthetic protein FlhB</fullName>
    </recommendedName>
</protein>
<evidence type="ECO:0000256" key="12">
    <source>
        <dbReference type="ARBA" id="ARBA00025078"/>
    </source>
</evidence>
<dbReference type="InterPro" id="IPR029025">
    <property type="entry name" value="T3SS_substrate_exporter_C"/>
</dbReference>
<dbReference type="GO" id="GO:0009306">
    <property type="term" value="P:protein secretion"/>
    <property type="evidence" value="ECO:0007669"/>
    <property type="project" value="InterPro"/>
</dbReference>
<evidence type="ECO:0000256" key="4">
    <source>
        <dbReference type="ARBA" id="ARBA00022448"/>
    </source>
</evidence>
<evidence type="ECO:0000256" key="2">
    <source>
        <dbReference type="ARBA" id="ARBA00010690"/>
    </source>
</evidence>
<keyword evidence="15" id="KW-0966">Cell projection</keyword>
<dbReference type="InterPro" id="IPR006136">
    <property type="entry name" value="FlhB"/>
</dbReference>
<evidence type="ECO:0000256" key="8">
    <source>
        <dbReference type="ARBA" id="ARBA00022927"/>
    </source>
</evidence>
<keyword evidence="7 13" id="KW-1005">Bacterial flagellum biogenesis</keyword>
<keyword evidence="16" id="KW-1185">Reference proteome</keyword>
<dbReference type="Gene3D" id="3.40.1690.10">
    <property type="entry name" value="secretion proteins EscU"/>
    <property type="match status" value="1"/>
</dbReference>
<feature type="transmembrane region" description="Helical" evidence="13">
    <location>
        <begin position="36"/>
        <end position="57"/>
    </location>
</feature>
<proteinExistence type="inferred from homology"/>
<keyword evidence="10 13" id="KW-0472">Membrane</keyword>
<sequence>MAEADQDDKTEEPTGRRLQKAREDGQVPRSKELNTAAVLILGAVGLLVFGPMLALSIKQIMIACFTMSRDDAVDVQQIGVFLVYAVSEIGLALAPLLGILLLAALFGPLALGGWLLSAKALQPKFSKLNPIEGIKKLFKLNALVELIKAIFKVVFVMAVAVVLLHNLRFELLGLGNEPILPAMEHASTILGWVFLALCLPTIVIAAIDIPFQIFEHNKKLRMTKQEVKDEFKDTEGKPEVKQKIRQLQMERAFRRMMQNVPEADVVITNPTHYAVALKYDGKSMAAPRMVAKGADQVAAKIREIAASHKIEIVSAPILARAVYYNTEIDDEIPAGLYMAVAQVLAYIYQLRQFRRGQAQRPPKPDFPVPEDLRHD</sequence>
<dbReference type="NCBIfam" id="TIGR00328">
    <property type="entry name" value="flhB"/>
    <property type="match status" value="1"/>
</dbReference>
<feature type="transmembrane region" description="Helical" evidence="13">
    <location>
        <begin position="78"/>
        <end position="94"/>
    </location>
</feature>
<dbReference type="GO" id="GO:0044780">
    <property type="term" value="P:bacterial-type flagellum assembly"/>
    <property type="evidence" value="ECO:0007669"/>
    <property type="project" value="InterPro"/>
</dbReference>
<dbReference type="OrthoDB" id="9807950at2"/>
<dbReference type="GO" id="GO:0005886">
    <property type="term" value="C:plasma membrane"/>
    <property type="evidence" value="ECO:0007669"/>
    <property type="project" value="UniProtKB-SubCell"/>
</dbReference>
<reference evidence="15 16" key="1">
    <citation type="submission" date="2017-05" db="EMBL/GenBank/DDBJ databases">
        <title>Genomic insights into alkan degradation activity of Oleiphilus messinensis.</title>
        <authorList>
            <person name="Kozyavkin S.A."/>
            <person name="Slesarev A.I."/>
            <person name="Golyshin P.N."/>
            <person name="Korzhenkov A."/>
            <person name="Golyshina O.N."/>
            <person name="Toshchakov S.V."/>
        </authorList>
    </citation>
    <scope>NUCLEOTIDE SEQUENCE [LARGE SCALE GENOMIC DNA]</scope>
    <source>
        <strain evidence="15 16">ME102</strain>
    </source>
</reference>
<dbReference type="RefSeq" id="WP_087462447.1">
    <property type="nucleotide sequence ID" value="NZ_CP021425.1"/>
</dbReference>
<feature type="transmembrane region" description="Helical" evidence="13">
    <location>
        <begin position="142"/>
        <end position="169"/>
    </location>
</feature>
<comment type="similarity">
    <text evidence="2 13">Belongs to the type III secretion exporter family.</text>
</comment>
<dbReference type="KEGG" id="ome:OLMES_3537"/>
<accession>A0A1Y0IAL9</accession>
<keyword evidence="15" id="KW-0969">Cilium</keyword>
<feature type="compositionally biased region" description="Basic and acidic residues" evidence="14">
    <location>
        <begin position="11"/>
        <end position="28"/>
    </location>
</feature>
<evidence type="ECO:0000256" key="7">
    <source>
        <dbReference type="ARBA" id="ARBA00022795"/>
    </source>
</evidence>
<dbReference type="InterPro" id="IPR006135">
    <property type="entry name" value="T3SS_substrate_exporter"/>
</dbReference>
<keyword evidence="5 13" id="KW-1003">Cell membrane</keyword>
<feature type="region of interest" description="Disordered" evidence="14">
    <location>
        <begin position="1"/>
        <end position="28"/>
    </location>
</feature>
<gene>
    <name evidence="13" type="primary">flhB</name>
    <name evidence="15" type="ORF">OLMES_3537</name>
</gene>
<dbReference type="AlphaFoldDB" id="A0A1Y0IAL9"/>
<keyword evidence="4 13" id="KW-0813">Transport</keyword>
<evidence type="ECO:0000313" key="16">
    <source>
        <dbReference type="Proteomes" id="UP000196027"/>
    </source>
</evidence>
<name>A0A1Y0IAL9_9GAMM</name>
<keyword evidence="8 13" id="KW-0653">Protein transport</keyword>
<comment type="subcellular location">
    <subcellularLocation>
        <location evidence="1">Cell membrane</location>
        <topology evidence="1">Multi-pass membrane protein</topology>
    </subcellularLocation>
</comment>
<dbReference type="PRINTS" id="PR00950">
    <property type="entry name" value="TYPE3IMSPROT"/>
</dbReference>
<dbReference type="Pfam" id="PF01312">
    <property type="entry name" value="Bac_export_2"/>
    <property type="match status" value="1"/>
</dbReference>
<feature type="transmembrane region" description="Helical" evidence="13">
    <location>
        <begin position="100"/>
        <end position="121"/>
    </location>
</feature>
<evidence type="ECO:0000256" key="5">
    <source>
        <dbReference type="ARBA" id="ARBA00022475"/>
    </source>
</evidence>
<evidence type="ECO:0000256" key="14">
    <source>
        <dbReference type="SAM" id="MobiDB-lite"/>
    </source>
</evidence>
<evidence type="ECO:0000256" key="11">
    <source>
        <dbReference type="ARBA" id="ARBA00023225"/>
    </source>
</evidence>
<evidence type="ECO:0000256" key="13">
    <source>
        <dbReference type="RuleBase" id="RU364091"/>
    </source>
</evidence>
<dbReference type="Proteomes" id="UP000196027">
    <property type="component" value="Chromosome"/>
</dbReference>
<evidence type="ECO:0000256" key="3">
    <source>
        <dbReference type="ARBA" id="ARBA00021622"/>
    </source>
</evidence>
<dbReference type="Gene3D" id="6.10.250.2080">
    <property type="match status" value="1"/>
</dbReference>
<dbReference type="SUPFAM" id="SSF160544">
    <property type="entry name" value="EscU C-terminal domain-like"/>
    <property type="match status" value="1"/>
</dbReference>
<keyword evidence="15" id="KW-0282">Flagellum</keyword>
<evidence type="ECO:0000256" key="9">
    <source>
        <dbReference type="ARBA" id="ARBA00022989"/>
    </source>
</evidence>
<evidence type="ECO:0000256" key="1">
    <source>
        <dbReference type="ARBA" id="ARBA00004651"/>
    </source>
</evidence>
<dbReference type="PANTHER" id="PTHR30531">
    <property type="entry name" value="FLAGELLAR BIOSYNTHETIC PROTEIN FLHB"/>
    <property type="match status" value="1"/>
</dbReference>
<evidence type="ECO:0000256" key="6">
    <source>
        <dbReference type="ARBA" id="ARBA00022692"/>
    </source>
</evidence>
<dbReference type="FunFam" id="3.40.1690.10:FF:000001">
    <property type="entry name" value="Flagellar biosynthetic protein FlhB"/>
    <property type="match status" value="1"/>
</dbReference>
<comment type="function">
    <text evidence="12 13">Required for formation of the rod structure in the basal body of the flagellar apparatus. Together with FliI and FliH, may constitute the export apparatus of flagellin.</text>
</comment>
<feature type="compositionally biased region" description="Acidic residues" evidence="14">
    <location>
        <begin position="1"/>
        <end position="10"/>
    </location>
</feature>
<evidence type="ECO:0000313" key="15">
    <source>
        <dbReference type="EMBL" id="ARU57567.1"/>
    </source>
</evidence>
<keyword evidence="9 13" id="KW-1133">Transmembrane helix</keyword>
<keyword evidence="11 13" id="KW-1006">Bacterial flagellum protein export</keyword>
<feature type="transmembrane region" description="Helical" evidence="13">
    <location>
        <begin position="189"/>
        <end position="214"/>
    </location>
</feature>